<dbReference type="Pfam" id="PF06071">
    <property type="entry name" value="YchF-GTPase_C"/>
    <property type="match status" value="1"/>
</dbReference>
<comment type="cofactor">
    <cofactor evidence="1">
        <name>Mg(2+)</name>
        <dbReference type="ChEBI" id="CHEBI:18420"/>
    </cofactor>
</comment>
<dbReference type="InterPro" id="IPR004095">
    <property type="entry name" value="TGS"/>
</dbReference>
<dbReference type="CDD" id="cd04867">
    <property type="entry name" value="TGS_YchF_OLA1"/>
    <property type="match status" value="1"/>
</dbReference>
<name>A0A3E4QZ65_9ACTN</name>
<dbReference type="GO" id="GO:0005524">
    <property type="term" value="F:ATP binding"/>
    <property type="evidence" value="ECO:0007669"/>
    <property type="project" value="UniProtKB-UniRule"/>
</dbReference>
<dbReference type="PIRSF" id="PIRSF006641">
    <property type="entry name" value="CHP00092"/>
    <property type="match status" value="1"/>
</dbReference>
<dbReference type="PRINTS" id="PR00326">
    <property type="entry name" value="GTP1OBG"/>
</dbReference>
<evidence type="ECO:0000256" key="4">
    <source>
        <dbReference type="ARBA" id="ARBA00022840"/>
    </source>
</evidence>
<feature type="domain" description="OBG-type G" evidence="8">
    <location>
        <begin position="3"/>
        <end position="252"/>
    </location>
</feature>
<keyword evidence="7" id="KW-0175">Coiled coil</keyword>
<dbReference type="GO" id="GO:0043023">
    <property type="term" value="F:ribosomal large subunit binding"/>
    <property type="evidence" value="ECO:0007669"/>
    <property type="project" value="UniProtKB-UniRule"/>
</dbReference>
<dbReference type="Gene3D" id="3.40.50.300">
    <property type="entry name" value="P-loop containing nucleotide triphosphate hydrolases"/>
    <property type="match status" value="1"/>
</dbReference>
<evidence type="ECO:0000259" key="8">
    <source>
        <dbReference type="PROSITE" id="PS51710"/>
    </source>
</evidence>
<keyword evidence="5" id="KW-0460">Magnesium</keyword>
<keyword evidence="3 6" id="KW-0547">Nucleotide-binding</keyword>
<comment type="similarity">
    <text evidence="6">Belongs to the TRAFAC class OBG-HflX-like GTPase superfamily. OBG GTPase family. YchF/OLA1 subfamily.</text>
</comment>
<evidence type="ECO:0000256" key="6">
    <source>
        <dbReference type="HAMAP-Rule" id="MF_00944"/>
    </source>
</evidence>
<dbReference type="PANTHER" id="PTHR23305:SF18">
    <property type="entry name" value="OBG-TYPE G DOMAIN-CONTAINING PROTEIN"/>
    <property type="match status" value="1"/>
</dbReference>
<evidence type="ECO:0000259" key="9">
    <source>
        <dbReference type="PROSITE" id="PS51880"/>
    </source>
</evidence>
<dbReference type="GO" id="GO:0005525">
    <property type="term" value="F:GTP binding"/>
    <property type="evidence" value="ECO:0007669"/>
    <property type="project" value="InterPro"/>
</dbReference>
<dbReference type="InterPro" id="IPR023192">
    <property type="entry name" value="TGS-like_dom_sf"/>
</dbReference>
<dbReference type="PROSITE" id="PS51710">
    <property type="entry name" value="G_OBG"/>
    <property type="match status" value="1"/>
</dbReference>
<organism evidence="10 11">
    <name type="scientific">Collinsella tanakaei</name>
    <dbReference type="NCBI Taxonomy" id="626935"/>
    <lineage>
        <taxon>Bacteria</taxon>
        <taxon>Bacillati</taxon>
        <taxon>Actinomycetota</taxon>
        <taxon>Coriobacteriia</taxon>
        <taxon>Coriobacteriales</taxon>
        <taxon>Coriobacteriaceae</taxon>
        <taxon>Collinsella</taxon>
    </lineage>
</organism>
<proteinExistence type="inferred from homology"/>
<dbReference type="InterPro" id="IPR006073">
    <property type="entry name" value="GTP-bd"/>
</dbReference>
<dbReference type="GO" id="GO:0046872">
    <property type="term" value="F:metal ion binding"/>
    <property type="evidence" value="ECO:0007669"/>
    <property type="project" value="UniProtKB-KW"/>
</dbReference>
<sequence length="359" mass="38959">MALSIGIVGLPNVGKSTLFTALTKKGGLAANYPFATIDPNVGIVDVPDARLQQLADIVHPGRIVPATVEFVDIAGLVKGAAAEGAGLGNQFLANIRECDAICEVVRYFKDPDVMREVNHTGDFVDPASDAETIMTELILADIQTLEKQLPKLEKEAKRDKTLVPKLEIAKRLVDWLNEGNRAAALDMTEEERAAAKGLFLLTMKPMLYVANVDEDELTSEFEPIDGVTPIPICAKVEAELSELEPDEAAEYLADLGLEHSGLETLAQAAYKLLGLQSFFTAGEMEVKAWTVRQGATAPQAAGVIHTDFERGFIKAETIAYDDYIELGGEQGAKAAGRLRMEGKDYVMHDGDVVHFRFNV</sequence>
<dbReference type="RefSeq" id="WP_117678734.1">
    <property type="nucleotide sequence ID" value="NZ_QSRJ01000001.1"/>
</dbReference>
<keyword evidence="2" id="KW-0479">Metal-binding</keyword>
<evidence type="ECO:0000313" key="11">
    <source>
        <dbReference type="Proteomes" id="UP000260943"/>
    </source>
</evidence>
<evidence type="ECO:0000313" key="10">
    <source>
        <dbReference type="EMBL" id="RGL12208.1"/>
    </source>
</evidence>
<evidence type="ECO:0000256" key="2">
    <source>
        <dbReference type="ARBA" id="ARBA00022723"/>
    </source>
</evidence>
<dbReference type="InterPro" id="IPR012675">
    <property type="entry name" value="Beta-grasp_dom_sf"/>
</dbReference>
<dbReference type="Gene3D" id="1.10.150.300">
    <property type="entry name" value="TGS-like domain"/>
    <property type="match status" value="1"/>
</dbReference>
<dbReference type="InterPro" id="IPR031167">
    <property type="entry name" value="G_OBG"/>
</dbReference>
<dbReference type="FunFam" id="3.10.20.30:FF:000001">
    <property type="entry name" value="Ribosome-binding ATPase YchF"/>
    <property type="match status" value="1"/>
</dbReference>
<dbReference type="PANTHER" id="PTHR23305">
    <property type="entry name" value="OBG GTPASE FAMILY"/>
    <property type="match status" value="1"/>
</dbReference>
<feature type="domain" description="TGS" evidence="9">
    <location>
        <begin position="274"/>
        <end position="357"/>
    </location>
</feature>
<dbReference type="NCBIfam" id="TIGR00092">
    <property type="entry name" value="redox-regulated ATPase YchF"/>
    <property type="match status" value="1"/>
</dbReference>
<protein>
    <recommendedName>
        <fullName evidence="6">Ribosome-binding ATPase YchF</fullName>
    </recommendedName>
</protein>
<keyword evidence="4 6" id="KW-0067">ATP-binding</keyword>
<feature type="binding site" evidence="6">
    <location>
        <begin position="12"/>
        <end position="17"/>
    </location>
    <ligand>
        <name>ATP</name>
        <dbReference type="ChEBI" id="CHEBI:30616"/>
    </ligand>
</feature>
<dbReference type="InterPro" id="IPR013029">
    <property type="entry name" value="YchF_C"/>
</dbReference>
<dbReference type="FunFam" id="1.10.150.300:FF:000001">
    <property type="entry name" value="Ribosome-binding ATPase YchF"/>
    <property type="match status" value="1"/>
</dbReference>
<dbReference type="AlphaFoldDB" id="A0A3E4QZ65"/>
<gene>
    <name evidence="6" type="primary">ychF</name>
    <name evidence="10" type="ORF">DXC81_00650</name>
</gene>
<dbReference type="InterPro" id="IPR041706">
    <property type="entry name" value="YchF_N"/>
</dbReference>
<evidence type="ECO:0000256" key="5">
    <source>
        <dbReference type="ARBA" id="ARBA00022842"/>
    </source>
</evidence>
<dbReference type="Gene3D" id="3.10.20.30">
    <property type="match status" value="1"/>
</dbReference>
<dbReference type="HAMAP" id="MF_00944">
    <property type="entry name" value="YchF_OLA1_ATPase"/>
    <property type="match status" value="1"/>
</dbReference>
<dbReference type="EMBL" id="QSRJ01000001">
    <property type="protein sequence ID" value="RGL12208.1"/>
    <property type="molecule type" value="Genomic_DNA"/>
</dbReference>
<feature type="coiled-coil region" evidence="7">
    <location>
        <begin position="135"/>
        <end position="162"/>
    </location>
</feature>
<evidence type="ECO:0000256" key="3">
    <source>
        <dbReference type="ARBA" id="ARBA00022741"/>
    </source>
</evidence>
<evidence type="ECO:0000256" key="7">
    <source>
        <dbReference type="SAM" id="Coils"/>
    </source>
</evidence>
<dbReference type="GO" id="GO:0016887">
    <property type="term" value="F:ATP hydrolysis activity"/>
    <property type="evidence" value="ECO:0007669"/>
    <property type="project" value="UniProtKB-UniRule"/>
</dbReference>
<dbReference type="InterPro" id="IPR027417">
    <property type="entry name" value="P-loop_NTPase"/>
</dbReference>
<dbReference type="SUPFAM" id="SSF52540">
    <property type="entry name" value="P-loop containing nucleoside triphosphate hydrolases"/>
    <property type="match status" value="1"/>
</dbReference>
<dbReference type="SUPFAM" id="SSF81271">
    <property type="entry name" value="TGS-like"/>
    <property type="match status" value="1"/>
</dbReference>
<dbReference type="PROSITE" id="PS51880">
    <property type="entry name" value="TGS"/>
    <property type="match status" value="1"/>
</dbReference>
<dbReference type="Proteomes" id="UP000260943">
    <property type="component" value="Unassembled WGS sequence"/>
</dbReference>
<evidence type="ECO:0000256" key="1">
    <source>
        <dbReference type="ARBA" id="ARBA00001946"/>
    </source>
</evidence>
<reference evidence="10 11" key="1">
    <citation type="submission" date="2018-08" db="EMBL/GenBank/DDBJ databases">
        <title>A genome reference for cultivated species of the human gut microbiota.</title>
        <authorList>
            <person name="Zou Y."/>
            <person name="Xue W."/>
            <person name="Luo G."/>
        </authorList>
    </citation>
    <scope>NUCLEOTIDE SEQUENCE [LARGE SCALE GENOMIC DNA]</scope>
    <source>
        <strain evidence="10 11">TF08-14</strain>
    </source>
</reference>
<comment type="function">
    <text evidence="6">ATPase that binds to both the 70S ribosome and the 50S ribosomal subunit in a nucleotide-independent manner.</text>
</comment>
<dbReference type="InterPro" id="IPR004396">
    <property type="entry name" value="ATPase_YchF/OLA1"/>
</dbReference>
<dbReference type="GO" id="GO:0005737">
    <property type="term" value="C:cytoplasm"/>
    <property type="evidence" value="ECO:0007669"/>
    <property type="project" value="TreeGrafter"/>
</dbReference>
<dbReference type="InterPro" id="IPR012676">
    <property type="entry name" value="TGS-like"/>
</dbReference>
<accession>A0A3E4QZ65</accession>
<dbReference type="CDD" id="cd01900">
    <property type="entry name" value="YchF"/>
    <property type="match status" value="1"/>
</dbReference>
<comment type="caution">
    <text evidence="10">The sequence shown here is derived from an EMBL/GenBank/DDBJ whole genome shotgun (WGS) entry which is preliminary data.</text>
</comment>
<dbReference type="Pfam" id="PF01926">
    <property type="entry name" value="MMR_HSR1"/>
    <property type="match status" value="1"/>
</dbReference>